<evidence type="ECO:0000256" key="1">
    <source>
        <dbReference type="ARBA" id="ARBA00004370"/>
    </source>
</evidence>
<dbReference type="InterPro" id="IPR051014">
    <property type="entry name" value="Cation_Transport_ATPase_IB"/>
</dbReference>
<dbReference type="Proteomes" id="UP000603912">
    <property type="component" value="Unassembled WGS sequence"/>
</dbReference>
<keyword evidence="5" id="KW-0472">Membrane</keyword>
<evidence type="ECO:0000256" key="2">
    <source>
        <dbReference type="ARBA" id="ARBA00006024"/>
    </source>
</evidence>
<dbReference type="GO" id="GO:0016887">
    <property type="term" value="F:ATP hydrolysis activity"/>
    <property type="evidence" value="ECO:0007669"/>
    <property type="project" value="InterPro"/>
</dbReference>
<accession>A0A917MK17</accession>
<feature type="region of interest" description="Disordered" evidence="8">
    <location>
        <begin position="351"/>
        <end position="375"/>
    </location>
</feature>
<dbReference type="RefSeq" id="WP_244643839.1">
    <property type="nucleotide sequence ID" value="NZ_BMES01000002.1"/>
</dbReference>
<dbReference type="InterPro" id="IPR023299">
    <property type="entry name" value="ATPase_P-typ_cyto_dom_N"/>
</dbReference>
<dbReference type="NCBIfam" id="TIGR01494">
    <property type="entry name" value="ATPase_P-type"/>
    <property type="match status" value="1"/>
</dbReference>
<dbReference type="GO" id="GO:0016463">
    <property type="term" value="F:P-type zinc transporter activity"/>
    <property type="evidence" value="ECO:0007669"/>
    <property type="project" value="UniProtKB-EC"/>
</dbReference>
<evidence type="ECO:0000256" key="7">
    <source>
        <dbReference type="ARBA" id="ARBA00047308"/>
    </source>
</evidence>
<evidence type="ECO:0000256" key="8">
    <source>
        <dbReference type="SAM" id="MobiDB-lite"/>
    </source>
</evidence>
<reference evidence="9" key="2">
    <citation type="submission" date="2020-09" db="EMBL/GenBank/DDBJ databases">
        <authorList>
            <person name="Sun Q."/>
            <person name="Zhou Y."/>
        </authorList>
    </citation>
    <scope>NUCLEOTIDE SEQUENCE</scope>
    <source>
        <strain evidence="9">CGMCC 1.12214</strain>
    </source>
</reference>
<dbReference type="InterPro" id="IPR036412">
    <property type="entry name" value="HAD-like_sf"/>
</dbReference>
<comment type="similarity">
    <text evidence="2">Belongs to the cation transport ATPase (P-type) (TC 3.A.3) family. Type IB subfamily.</text>
</comment>
<proteinExistence type="inferred from homology"/>
<evidence type="ECO:0000256" key="3">
    <source>
        <dbReference type="ARBA" id="ARBA00022692"/>
    </source>
</evidence>
<evidence type="ECO:0000313" key="10">
    <source>
        <dbReference type="Proteomes" id="UP000603912"/>
    </source>
</evidence>
<dbReference type="AlphaFoldDB" id="A0A917MK17"/>
<dbReference type="Gene3D" id="3.40.1110.10">
    <property type="entry name" value="Calcium-transporting ATPase, cytoplasmic domain N"/>
    <property type="match status" value="1"/>
</dbReference>
<dbReference type="SUPFAM" id="SSF81660">
    <property type="entry name" value="Metal cation-transporting ATPase, ATP-binding domain N"/>
    <property type="match status" value="1"/>
</dbReference>
<dbReference type="PANTHER" id="PTHR48085:SF5">
    <property type="entry name" value="CADMIUM_ZINC-TRANSPORTING ATPASE HMA4-RELATED"/>
    <property type="match status" value="1"/>
</dbReference>
<feature type="compositionally biased region" description="Low complexity" evidence="8">
    <location>
        <begin position="353"/>
        <end position="375"/>
    </location>
</feature>
<gene>
    <name evidence="9" type="ORF">GCM10007036_25270</name>
</gene>
<dbReference type="PROSITE" id="PS00154">
    <property type="entry name" value="ATPASE_E1_E2"/>
    <property type="match status" value="1"/>
</dbReference>
<dbReference type="InterPro" id="IPR023214">
    <property type="entry name" value="HAD_sf"/>
</dbReference>
<organism evidence="9 10">
    <name type="scientific">Alsobacter metallidurans</name>
    <dbReference type="NCBI Taxonomy" id="340221"/>
    <lineage>
        <taxon>Bacteria</taxon>
        <taxon>Pseudomonadati</taxon>
        <taxon>Pseudomonadota</taxon>
        <taxon>Alphaproteobacteria</taxon>
        <taxon>Hyphomicrobiales</taxon>
        <taxon>Alsobacteraceae</taxon>
        <taxon>Alsobacter</taxon>
    </lineage>
</organism>
<dbReference type="EC" id="7.2.2.12" evidence="6"/>
<comment type="catalytic activity">
    <reaction evidence="7">
        <text>Zn(2+)(in) + ATP + H2O = Zn(2+)(out) + ADP + phosphate + H(+)</text>
        <dbReference type="Rhea" id="RHEA:20621"/>
        <dbReference type="ChEBI" id="CHEBI:15377"/>
        <dbReference type="ChEBI" id="CHEBI:15378"/>
        <dbReference type="ChEBI" id="CHEBI:29105"/>
        <dbReference type="ChEBI" id="CHEBI:30616"/>
        <dbReference type="ChEBI" id="CHEBI:43474"/>
        <dbReference type="ChEBI" id="CHEBI:456216"/>
        <dbReference type="EC" id="7.2.2.12"/>
    </reaction>
</comment>
<dbReference type="InterPro" id="IPR018303">
    <property type="entry name" value="ATPase_P-typ_P_site"/>
</dbReference>
<dbReference type="GO" id="GO:0015086">
    <property type="term" value="F:cadmium ion transmembrane transporter activity"/>
    <property type="evidence" value="ECO:0007669"/>
    <property type="project" value="TreeGrafter"/>
</dbReference>
<evidence type="ECO:0000256" key="4">
    <source>
        <dbReference type="ARBA" id="ARBA00022989"/>
    </source>
</evidence>
<reference evidence="9" key="1">
    <citation type="journal article" date="2014" name="Int. J. Syst. Evol. Microbiol.">
        <title>Complete genome sequence of Corynebacterium casei LMG S-19264T (=DSM 44701T), isolated from a smear-ripened cheese.</title>
        <authorList>
            <consortium name="US DOE Joint Genome Institute (JGI-PGF)"/>
            <person name="Walter F."/>
            <person name="Albersmeier A."/>
            <person name="Kalinowski J."/>
            <person name="Ruckert C."/>
        </authorList>
    </citation>
    <scope>NUCLEOTIDE SEQUENCE</scope>
    <source>
        <strain evidence="9">CGMCC 1.12214</strain>
    </source>
</reference>
<dbReference type="SUPFAM" id="SSF56784">
    <property type="entry name" value="HAD-like"/>
    <property type="match status" value="1"/>
</dbReference>
<protein>
    <recommendedName>
        <fullName evidence="6">P-type Zn(2+) transporter</fullName>
        <ecNumber evidence="6">7.2.2.12</ecNumber>
    </recommendedName>
</protein>
<evidence type="ECO:0000256" key="5">
    <source>
        <dbReference type="ARBA" id="ARBA00023136"/>
    </source>
</evidence>
<dbReference type="Pfam" id="PF00702">
    <property type="entry name" value="Hydrolase"/>
    <property type="match status" value="1"/>
</dbReference>
<sequence>MSQTPCPLILAVPVAIVAGMSRCARAGVLIKNAGVLERLGQARVLLFDKTGTLTVGTPKVVAVDTDGSHSAEEVLAAAGALAQGSGHGVSASIADHARGQGALALPRDVVETHGAGLTGWVGDQRVAVGSFEHVAGAVSDSAWAAQRRRDGQERGMTAYVGLGDRMAGAITLQDVVRPEAAAALAALRAEGVRRIVLVTGDAEAVARAAVRGLPIDLVLAGASPAEKVAAVGREAAHGVSVMVGDGVNDAPALAAADVGVAMGSRGAAAASEAADAVILVDDLARLPTAVRIGRRARRIALQSVWVGMGLSVAGMIAASLGHLTPLQGALLQEAIDVAVILNALRALQTPGNPSGRALSRSGSGSTAASAPPAGG</sequence>
<dbReference type="PANTHER" id="PTHR48085">
    <property type="entry name" value="CADMIUM/ZINC-TRANSPORTING ATPASE HMA2-RELATED"/>
    <property type="match status" value="1"/>
</dbReference>
<dbReference type="PRINTS" id="PR00119">
    <property type="entry name" value="CATATPASE"/>
</dbReference>
<dbReference type="InterPro" id="IPR001757">
    <property type="entry name" value="P_typ_ATPase"/>
</dbReference>
<keyword evidence="10" id="KW-1185">Reference proteome</keyword>
<dbReference type="GO" id="GO:0016020">
    <property type="term" value="C:membrane"/>
    <property type="evidence" value="ECO:0007669"/>
    <property type="project" value="UniProtKB-SubCell"/>
</dbReference>
<comment type="caution">
    <text evidence="9">The sequence shown here is derived from an EMBL/GenBank/DDBJ whole genome shotgun (WGS) entry which is preliminary data.</text>
</comment>
<name>A0A917MK17_9HYPH</name>
<comment type="subcellular location">
    <subcellularLocation>
        <location evidence="1">Membrane</location>
    </subcellularLocation>
</comment>
<evidence type="ECO:0000256" key="6">
    <source>
        <dbReference type="ARBA" id="ARBA00039097"/>
    </source>
</evidence>
<keyword evidence="3" id="KW-0812">Transmembrane</keyword>
<keyword evidence="4" id="KW-1133">Transmembrane helix</keyword>
<dbReference type="GO" id="GO:0005524">
    <property type="term" value="F:ATP binding"/>
    <property type="evidence" value="ECO:0007669"/>
    <property type="project" value="InterPro"/>
</dbReference>
<dbReference type="Gene3D" id="3.40.50.1000">
    <property type="entry name" value="HAD superfamily/HAD-like"/>
    <property type="match status" value="1"/>
</dbReference>
<evidence type="ECO:0000313" key="9">
    <source>
        <dbReference type="EMBL" id="GGH21181.1"/>
    </source>
</evidence>
<dbReference type="EMBL" id="BMES01000002">
    <property type="protein sequence ID" value="GGH21181.1"/>
    <property type="molecule type" value="Genomic_DNA"/>
</dbReference>